<sequence>MGLLETSWSHEVNKSMTTWEWYPPTWSLNRNSNGFVSNQLNSGRSQTKDKQSSKSNSTVKTPNGNRSNHKHMETLFSSMNPETTDNKDGQDEMNSNEKFIVSSSKEKQTLENHNTHTNHGNITPSNVWFSISGVVFTKTFTIVSHTNRVGNTKNKVNTVHPFVNIDKTSKWPARNPLHKIVSTSK</sequence>
<dbReference type="KEGG" id="ctp:CTRG_00266"/>
<organism evidence="2 3">
    <name type="scientific">Candida tropicalis (strain ATCC MYA-3404 / T1)</name>
    <name type="common">Yeast</name>
    <dbReference type="NCBI Taxonomy" id="294747"/>
    <lineage>
        <taxon>Eukaryota</taxon>
        <taxon>Fungi</taxon>
        <taxon>Dikarya</taxon>
        <taxon>Ascomycota</taxon>
        <taxon>Saccharomycotina</taxon>
        <taxon>Pichiomycetes</taxon>
        <taxon>Debaryomycetaceae</taxon>
        <taxon>Candida/Lodderomyces clade</taxon>
        <taxon>Candida</taxon>
    </lineage>
</organism>
<dbReference type="EMBL" id="GG692395">
    <property type="protein sequence ID" value="EER35527.1"/>
    <property type="molecule type" value="Genomic_DNA"/>
</dbReference>
<feature type="region of interest" description="Disordered" evidence="1">
    <location>
        <begin position="33"/>
        <end position="70"/>
    </location>
</feature>
<accession>C5M2H7</accession>
<dbReference type="GeneID" id="8301196"/>
<dbReference type="HOGENOM" id="CLU_1461124_0_0_1"/>
<dbReference type="Proteomes" id="UP000002037">
    <property type="component" value="Unassembled WGS sequence"/>
</dbReference>
<evidence type="ECO:0000313" key="2">
    <source>
        <dbReference type="EMBL" id="EER35527.1"/>
    </source>
</evidence>
<evidence type="ECO:0000313" key="3">
    <source>
        <dbReference type="Proteomes" id="UP000002037"/>
    </source>
</evidence>
<dbReference type="VEuPathDB" id="FungiDB:CTRG_00266"/>
<keyword evidence="3" id="KW-1185">Reference proteome</keyword>
<protein>
    <submittedName>
        <fullName evidence="2">Uncharacterized protein</fullName>
    </submittedName>
</protein>
<dbReference type="RefSeq" id="XP_002545485.1">
    <property type="nucleotide sequence ID" value="XM_002545439.1"/>
</dbReference>
<proteinExistence type="predicted"/>
<dbReference type="AlphaFoldDB" id="C5M2H7"/>
<name>C5M2H7_CANTT</name>
<evidence type="ECO:0000256" key="1">
    <source>
        <dbReference type="SAM" id="MobiDB-lite"/>
    </source>
</evidence>
<gene>
    <name evidence="2" type="ORF">CTRG_00266</name>
</gene>
<feature type="compositionally biased region" description="Polar residues" evidence="1">
    <location>
        <begin position="33"/>
        <end position="45"/>
    </location>
</feature>
<feature type="compositionally biased region" description="Polar residues" evidence="1">
    <location>
        <begin position="53"/>
        <end position="66"/>
    </location>
</feature>
<reference evidence="2 3" key="1">
    <citation type="journal article" date="2009" name="Nature">
        <title>Evolution of pathogenicity and sexual reproduction in eight Candida genomes.</title>
        <authorList>
            <person name="Butler G."/>
            <person name="Rasmussen M.D."/>
            <person name="Lin M.F."/>
            <person name="Santos M.A."/>
            <person name="Sakthikumar S."/>
            <person name="Munro C.A."/>
            <person name="Rheinbay E."/>
            <person name="Grabherr M."/>
            <person name="Forche A."/>
            <person name="Reedy J.L."/>
            <person name="Agrafioti I."/>
            <person name="Arnaud M.B."/>
            <person name="Bates S."/>
            <person name="Brown A.J."/>
            <person name="Brunke S."/>
            <person name="Costanzo M.C."/>
            <person name="Fitzpatrick D.A."/>
            <person name="de Groot P.W."/>
            <person name="Harris D."/>
            <person name="Hoyer L.L."/>
            <person name="Hube B."/>
            <person name="Klis F.M."/>
            <person name="Kodira C."/>
            <person name="Lennard N."/>
            <person name="Logue M.E."/>
            <person name="Martin R."/>
            <person name="Neiman A.M."/>
            <person name="Nikolaou E."/>
            <person name="Quail M.A."/>
            <person name="Quinn J."/>
            <person name="Santos M.C."/>
            <person name="Schmitzberger F.F."/>
            <person name="Sherlock G."/>
            <person name="Shah P."/>
            <person name="Silverstein K.A."/>
            <person name="Skrzypek M.S."/>
            <person name="Soll D."/>
            <person name="Staggs R."/>
            <person name="Stansfield I."/>
            <person name="Stumpf M.P."/>
            <person name="Sudbery P.E."/>
            <person name="Srikantha T."/>
            <person name="Zeng Q."/>
            <person name="Berman J."/>
            <person name="Berriman M."/>
            <person name="Heitman J."/>
            <person name="Gow N.A."/>
            <person name="Lorenz M.C."/>
            <person name="Birren B.W."/>
            <person name="Kellis M."/>
            <person name="Cuomo C.A."/>
        </authorList>
    </citation>
    <scope>NUCLEOTIDE SEQUENCE [LARGE SCALE GENOMIC DNA]</scope>
    <source>
        <strain evidence="3">ATCC MYA-3404 / T1</strain>
    </source>
</reference>